<evidence type="ECO:0000313" key="2">
    <source>
        <dbReference type="Proteomes" id="UP000001610"/>
    </source>
</evidence>
<dbReference type="EMBL" id="JH126404">
    <property type="protein sequence ID" value="EGX89282.1"/>
    <property type="molecule type" value="Genomic_DNA"/>
</dbReference>
<name>G3JQ31_CORMM</name>
<keyword evidence="2" id="KW-1185">Reference proteome</keyword>
<proteinExistence type="predicted"/>
<dbReference type="InParanoid" id="G3JQ31"/>
<dbReference type="HOGENOM" id="CLU_2849616_0_0_1"/>
<dbReference type="KEGG" id="cmt:CCM_07534"/>
<dbReference type="AlphaFoldDB" id="G3JQ31"/>
<reference evidence="1 2" key="1">
    <citation type="journal article" date="2011" name="Genome Biol.">
        <title>Genome sequence of the insect pathogenic fungus Cordyceps militaris, a valued traditional Chinese medicine.</title>
        <authorList>
            <person name="Zheng P."/>
            <person name="Xia Y."/>
            <person name="Xiao G."/>
            <person name="Xiong C."/>
            <person name="Hu X."/>
            <person name="Zhang S."/>
            <person name="Zheng H."/>
            <person name="Huang Y."/>
            <person name="Zhou Y."/>
            <person name="Wang S."/>
            <person name="Zhao G.P."/>
            <person name="Liu X."/>
            <person name="St Leger R.J."/>
            <person name="Wang C."/>
        </authorList>
    </citation>
    <scope>NUCLEOTIDE SEQUENCE [LARGE SCALE GENOMIC DNA]</scope>
    <source>
        <strain evidence="1 2">CM01</strain>
    </source>
</reference>
<dbReference type="GeneID" id="18169545"/>
<accession>G3JQ31</accession>
<dbReference type="Proteomes" id="UP000001610">
    <property type="component" value="Unassembled WGS sequence"/>
</dbReference>
<organism evidence="1 2">
    <name type="scientific">Cordyceps militaris (strain CM01)</name>
    <name type="common">Caterpillar fungus</name>
    <dbReference type="NCBI Taxonomy" id="983644"/>
    <lineage>
        <taxon>Eukaryota</taxon>
        <taxon>Fungi</taxon>
        <taxon>Dikarya</taxon>
        <taxon>Ascomycota</taxon>
        <taxon>Pezizomycotina</taxon>
        <taxon>Sordariomycetes</taxon>
        <taxon>Hypocreomycetidae</taxon>
        <taxon>Hypocreales</taxon>
        <taxon>Cordycipitaceae</taxon>
        <taxon>Cordyceps</taxon>
    </lineage>
</organism>
<evidence type="ECO:0000313" key="1">
    <source>
        <dbReference type="EMBL" id="EGX89282.1"/>
    </source>
</evidence>
<sequence length="65" mass="7368">MAQARLVAFEQPAGSKQYMYVSVTRYYPHRVFQSSYLKLSKFDVLARSLGKAQCPSLVMHPRSAA</sequence>
<dbReference type="RefSeq" id="XP_006672738.1">
    <property type="nucleotide sequence ID" value="XM_006672675.1"/>
</dbReference>
<gene>
    <name evidence="1" type="ORF">CCM_07534</name>
</gene>
<dbReference type="VEuPathDB" id="FungiDB:CCM_07534"/>
<protein>
    <submittedName>
        <fullName evidence="1">Uncharacterized protein</fullName>
    </submittedName>
</protein>